<dbReference type="PANTHER" id="PTHR43312">
    <property type="entry name" value="D-THREO-ALDOSE 1-DEHYDROGENASE"/>
    <property type="match status" value="1"/>
</dbReference>
<proteinExistence type="predicted"/>
<name>A0ABM7WAZ6_9BACT</name>
<dbReference type="Pfam" id="PF00248">
    <property type="entry name" value="Aldo_ket_red"/>
    <property type="match status" value="1"/>
</dbReference>
<evidence type="ECO:0000313" key="3">
    <source>
        <dbReference type="Proteomes" id="UP000830055"/>
    </source>
</evidence>
<dbReference type="InterPro" id="IPR023210">
    <property type="entry name" value="NADP_OxRdtase_dom"/>
</dbReference>
<keyword evidence="3" id="KW-1185">Reference proteome</keyword>
<evidence type="ECO:0000259" key="1">
    <source>
        <dbReference type="Pfam" id="PF00248"/>
    </source>
</evidence>
<organism evidence="2 3">
    <name type="scientific">Desulfofustis limnaeus</name>
    <dbReference type="NCBI Taxonomy" id="2740163"/>
    <lineage>
        <taxon>Bacteria</taxon>
        <taxon>Pseudomonadati</taxon>
        <taxon>Thermodesulfobacteriota</taxon>
        <taxon>Desulfobulbia</taxon>
        <taxon>Desulfobulbales</taxon>
        <taxon>Desulfocapsaceae</taxon>
        <taxon>Desulfofustis</taxon>
    </lineage>
</organism>
<dbReference type="InterPro" id="IPR036812">
    <property type="entry name" value="NAD(P)_OxRdtase_dom_sf"/>
</dbReference>
<accession>A0ABM7WAZ6</accession>
<sequence>MEPDNQMIYRRFGRTGLNMPVLSFGCMRSMFAWPDTPEKPVPAEAQRQLAVLVEAALSHGITHIETAHGYGSSERQLGAILPRIPRNDYLLQTKVVPCADPEEFTAKVRLSLQRLQVQRLDLLALHGINDFRSLWYACRKDGCLAAARRLQERGLIDFIGFSGHGPLDVILQALAHDEDGGFDYLNVHWYYILDVNRPAIELAVSKDLGVFIISPTDKGGRLFAPSSTLVRCCAPLSPMLFNDLYCLNHPGVCTISIGASQPAHFTEHLQVLPLLQTEQSLLLAEIDGRLRREMKNRTDHERPDALWPDLPSWDQSPGAINLPMTVWLYQLLRGWAMRDFARSRYRDLGQGSSWVPGNTADRVKTYDFKHVKTATGLHPKELKALLIAAHRALR</sequence>
<feature type="domain" description="NADP-dependent oxidoreductase" evidence="1">
    <location>
        <begin position="47"/>
        <end position="219"/>
    </location>
</feature>
<dbReference type="PANTHER" id="PTHR43312:SF2">
    <property type="entry name" value="OXIDOREDUCTASE"/>
    <property type="match status" value="1"/>
</dbReference>
<reference evidence="2 3" key="1">
    <citation type="submission" date="2022-01" db="EMBL/GenBank/DDBJ databases">
        <title>Desulfofustis limnae sp. nov., a novel mesophilic sulfate-reducing bacterium isolated from marsh soil.</title>
        <authorList>
            <person name="Watanabe M."/>
            <person name="Takahashi A."/>
            <person name="Kojima H."/>
            <person name="Fukui M."/>
        </authorList>
    </citation>
    <scope>NUCLEOTIDE SEQUENCE [LARGE SCALE GENOMIC DNA]</scope>
    <source>
        <strain evidence="2 3">PPLL</strain>
    </source>
</reference>
<protein>
    <submittedName>
        <fullName evidence="2">Oxidoreductase</fullName>
    </submittedName>
</protein>
<evidence type="ECO:0000313" key="2">
    <source>
        <dbReference type="EMBL" id="BDD88108.1"/>
    </source>
</evidence>
<dbReference type="EMBL" id="AP025516">
    <property type="protein sequence ID" value="BDD88108.1"/>
    <property type="molecule type" value="Genomic_DNA"/>
</dbReference>
<dbReference type="Proteomes" id="UP000830055">
    <property type="component" value="Chromosome"/>
</dbReference>
<gene>
    <name evidence="2" type="ORF">DPPLL_24730</name>
</gene>
<dbReference type="InterPro" id="IPR053135">
    <property type="entry name" value="AKR2_Oxidoreductase"/>
</dbReference>
<dbReference type="Gene3D" id="3.20.20.100">
    <property type="entry name" value="NADP-dependent oxidoreductase domain"/>
    <property type="match status" value="1"/>
</dbReference>
<dbReference type="SUPFAM" id="SSF51430">
    <property type="entry name" value="NAD(P)-linked oxidoreductase"/>
    <property type="match status" value="1"/>
</dbReference>
<dbReference type="CDD" id="cd19096">
    <property type="entry name" value="AKR_Fe-S_oxidoreductase"/>
    <property type="match status" value="1"/>
</dbReference>